<dbReference type="EnsemblProtists" id="EOD16003">
    <property type="protein sequence ID" value="EOD16003"/>
    <property type="gene ID" value="EMIHUDRAFT_210982"/>
</dbReference>
<keyword evidence="3" id="KW-1185">Reference proteome</keyword>
<feature type="region of interest" description="Disordered" evidence="1">
    <location>
        <begin position="1"/>
        <end position="27"/>
    </location>
</feature>
<organism evidence="2 3">
    <name type="scientific">Emiliania huxleyi (strain CCMP1516)</name>
    <dbReference type="NCBI Taxonomy" id="280463"/>
    <lineage>
        <taxon>Eukaryota</taxon>
        <taxon>Haptista</taxon>
        <taxon>Haptophyta</taxon>
        <taxon>Prymnesiophyceae</taxon>
        <taxon>Isochrysidales</taxon>
        <taxon>Noelaerhabdaceae</taxon>
        <taxon>Emiliania</taxon>
    </lineage>
</organism>
<feature type="compositionally biased region" description="Polar residues" evidence="1">
    <location>
        <begin position="15"/>
        <end position="24"/>
    </location>
</feature>
<protein>
    <submittedName>
        <fullName evidence="2">Uncharacterized protein</fullName>
    </submittedName>
</protein>
<dbReference type="KEGG" id="ehx:EMIHUDRAFT_210982"/>
<reference evidence="3" key="1">
    <citation type="journal article" date="2013" name="Nature">
        <title>Pan genome of the phytoplankton Emiliania underpins its global distribution.</title>
        <authorList>
            <person name="Read B.A."/>
            <person name="Kegel J."/>
            <person name="Klute M.J."/>
            <person name="Kuo A."/>
            <person name="Lefebvre S.C."/>
            <person name="Maumus F."/>
            <person name="Mayer C."/>
            <person name="Miller J."/>
            <person name="Monier A."/>
            <person name="Salamov A."/>
            <person name="Young J."/>
            <person name="Aguilar M."/>
            <person name="Claverie J.M."/>
            <person name="Frickenhaus S."/>
            <person name="Gonzalez K."/>
            <person name="Herman E.K."/>
            <person name="Lin Y.C."/>
            <person name="Napier J."/>
            <person name="Ogata H."/>
            <person name="Sarno A.F."/>
            <person name="Shmutz J."/>
            <person name="Schroeder D."/>
            <person name="de Vargas C."/>
            <person name="Verret F."/>
            <person name="von Dassow P."/>
            <person name="Valentin K."/>
            <person name="Van de Peer Y."/>
            <person name="Wheeler G."/>
            <person name="Dacks J.B."/>
            <person name="Delwiche C.F."/>
            <person name="Dyhrman S.T."/>
            <person name="Glockner G."/>
            <person name="John U."/>
            <person name="Richards T."/>
            <person name="Worden A.Z."/>
            <person name="Zhang X."/>
            <person name="Grigoriev I.V."/>
            <person name="Allen A.E."/>
            <person name="Bidle K."/>
            <person name="Borodovsky M."/>
            <person name="Bowler C."/>
            <person name="Brownlee C."/>
            <person name="Cock J.M."/>
            <person name="Elias M."/>
            <person name="Gladyshev V.N."/>
            <person name="Groth M."/>
            <person name="Guda C."/>
            <person name="Hadaegh A."/>
            <person name="Iglesias-Rodriguez M.D."/>
            <person name="Jenkins J."/>
            <person name="Jones B.M."/>
            <person name="Lawson T."/>
            <person name="Leese F."/>
            <person name="Lindquist E."/>
            <person name="Lobanov A."/>
            <person name="Lomsadze A."/>
            <person name="Malik S.B."/>
            <person name="Marsh M.E."/>
            <person name="Mackinder L."/>
            <person name="Mock T."/>
            <person name="Mueller-Roeber B."/>
            <person name="Pagarete A."/>
            <person name="Parker M."/>
            <person name="Probert I."/>
            <person name="Quesneville H."/>
            <person name="Raines C."/>
            <person name="Rensing S.A."/>
            <person name="Riano-Pachon D.M."/>
            <person name="Richier S."/>
            <person name="Rokitta S."/>
            <person name="Shiraiwa Y."/>
            <person name="Soanes D.M."/>
            <person name="van der Giezen M."/>
            <person name="Wahlund T.M."/>
            <person name="Williams B."/>
            <person name="Wilson W."/>
            <person name="Wolfe G."/>
            <person name="Wurch L.L."/>
        </authorList>
    </citation>
    <scope>NUCLEOTIDE SEQUENCE</scope>
</reference>
<dbReference type="HOGENOM" id="CLU_1974694_0_0_1"/>
<dbReference type="GeneID" id="17262108"/>
<evidence type="ECO:0000256" key="1">
    <source>
        <dbReference type="SAM" id="MobiDB-lite"/>
    </source>
</evidence>
<dbReference type="PaxDb" id="2903-EOD16003"/>
<dbReference type="AlphaFoldDB" id="A0A0D3IXL8"/>
<evidence type="ECO:0000313" key="3">
    <source>
        <dbReference type="Proteomes" id="UP000013827"/>
    </source>
</evidence>
<dbReference type="Proteomes" id="UP000013827">
    <property type="component" value="Unassembled WGS sequence"/>
</dbReference>
<evidence type="ECO:0000313" key="2">
    <source>
        <dbReference type="EnsemblProtists" id="EOD16003"/>
    </source>
</evidence>
<accession>A0A0D3IXL8</accession>
<proteinExistence type="predicted"/>
<name>A0A0D3IXL8_EMIH1</name>
<sequence length="127" mass="14245">MLATRSPTRPHFSPTVATTGNSGRASPFFLIRNAPPREETLDALISSLAVEHERSQPCALAPARPNRSALSLTLDEHVSKTRHQRVWKKQQLLRQQQQILAMTTQQANIAAEVHALLQQRAKRPRNV</sequence>
<reference evidence="2" key="2">
    <citation type="submission" date="2024-10" db="UniProtKB">
        <authorList>
            <consortium name="EnsemblProtists"/>
        </authorList>
    </citation>
    <scope>IDENTIFICATION</scope>
</reference>
<dbReference type="RefSeq" id="XP_005768432.1">
    <property type="nucleotide sequence ID" value="XM_005768375.1"/>
</dbReference>